<comment type="caution">
    <text evidence="1">The sequence shown here is derived from an EMBL/GenBank/DDBJ whole genome shotgun (WGS) entry which is preliminary data.</text>
</comment>
<keyword evidence="2" id="KW-1185">Reference proteome</keyword>
<dbReference type="SUPFAM" id="SSF49785">
    <property type="entry name" value="Galactose-binding domain-like"/>
    <property type="match status" value="1"/>
</dbReference>
<dbReference type="PANTHER" id="PTHR36848:SF2">
    <property type="entry name" value="SECRETED PROTEIN"/>
    <property type="match status" value="1"/>
</dbReference>
<dbReference type="AlphaFoldDB" id="A0AAE0TRZ1"/>
<dbReference type="Gene3D" id="2.60.120.260">
    <property type="entry name" value="Galactose-binding domain-like"/>
    <property type="match status" value="1"/>
</dbReference>
<evidence type="ECO:0008006" key="3">
    <source>
        <dbReference type="Google" id="ProtNLM"/>
    </source>
</evidence>
<dbReference type="EMBL" id="JAUTXT010000078">
    <property type="protein sequence ID" value="KAK3669601.1"/>
    <property type="molecule type" value="Genomic_DNA"/>
</dbReference>
<dbReference type="InterPro" id="IPR008979">
    <property type="entry name" value="Galactose-bd-like_sf"/>
</dbReference>
<dbReference type="PANTHER" id="PTHR36848">
    <property type="entry name" value="DNA-BINDING PROTEIN (PUTATIVE SECRETED PROTEIN)-RELATED"/>
    <property type="match status" value="1"/>
</dbReference>
<name>A0AAE0TRZ1_9PEZI</name>
<proteinExistence type="predicted"/>
<dbReference type="Proteomes" id="UP001274830">
    <property type="component" value="Unassembled WGS sequence"/>
</dbReference>
<evidence type="ECO:0000313" key="2">
    <source>
        <dbReference type="Proteomes" id="UP001274830"/>
    </source>
</evidence>
<sequence length="1033" mass="114090">MRFPVERLASLAALIDVGVSYNTNDQVGVDISYGSFQNPSVHVRPRFRYWIPDASVNLSHVAADFATVKAVGMGGLELLGYYLYGDFPTGVAEGGPIPVDWTKYGWGTDAWKTLQDTALRATKDNGMIIDLALGPNQGAGVPAETNDPGIMWDLWPFNTSVPLGQCFNGTVPGWGQIEGGEFVAATIGLVVNQKGNLTFSASPAWTGHNYTGNNLTVSVASLQDITQQVDNATGHVSITFPPSNNTGIEWQVFAYYQNQTNYHEQAPPWYVNTSVPQSPVTEFRENGSWVVDHFSSTGAQLVIDFWENYLLGNGSKELIQEVGNYVWEDSQEFGAGTLIWWTPNLLRTFEAQRGYDLTKYLPLIYRVNNEAPAPLASPDHYYTDESDQGQSYINDYWQTLTELNQIYLDVFTNWSTSSLQSQYSAQVVYNLPMDMLANVPHVNAPECESLGFNHLIDGYRQYSGPANLAGKRVISSELGAQRNEVYSQTLPELIWDIKRSIVGSVNQFVLHGYPFSGTYPNTTWPGFSTFTYRFSNMHGPRQPAWEYYDDFMNWIARTQYVAQSGIPKIDLAFWLKSDEYFSVTNQYWPDDLQKAGYSYEYLSPDNFNFPEAYVGNDTLAPARQAFKALIVRANDTLTVFGVDRLGDFAQSSLPIIISGGLPEKLVGYNQSGTEYVRSKLARIAQMDNVHIVPYDNLAASLAALKVMPRTSVSSDRIWYTYVREDANDSITYAYVYNDAYDSELGQGASSGSVTFEYTGVPYTYDAWTGDTSPIIAYQQTNTSTTIPFNLAGNQSIIVGFHHNETTSPSARVLSLPNTVYSASSQHGYGGTSCSLKASNTSEPVLLSNGTAIHLPTTAATLNLTHWNLTIESWTSPSDPYAQQTEAATSNTTYTLDGLKPWNQISEALRNTSGRGFYTTTFTWPPRNSSSSAANGAILRLGAVVHTARVWVNGQQLPPLDPTDAIADIGDQLTHGSNTIEIVVSTTLGNVLRPIYASIRSSGTTWLGPQPLEQEYGLVQDVLVVPYTTTTIML</sequence>
<organism evidence="1 2">
    <name type="scientific">Recurvomyces mirabilis</name>
    <dbReference type="NCBI Taxonomy" id="574656"/>
    <lineage>
        <taxon>Eukaryota</taxon>
        <taxon>Fungi</taxon>
        <taxon>Dikarya</taxon>
        <taxon>Ascomycota</taxon>
        <taxon>Pezizomycotina</taxon>
        <taxon>Dothideomycetes</taxon>
        <taxon>Dothideomycetidae</taxon>
        <taxon>Mycosphaerellales</taxon>
        <taxon>Teratosphaeriaceae</taxon>
        <taxon>Recurvomyces</taxon>
    </lineage>
</organism>
<dbReference type="InterPro" id="IPR053161">
    <property type="entry name" value="Ulvan_degrading_GH"/>
</dbReference>
<reference evidence="1" key="1">
    <citation type="submission" date="2023-07" db="EMBL/GenBank/DDBJ databases">
        <title>Black Yeasts Isolated from many extreme environments.</title>
        <authorList>
            <person name="Coleine C."/>
            <person name="Stajich J.E."/>
            <person name="Selbmann L."/>
        </authorList>
    </citation>
    <scope>NUCLEOTIDE SEQUENCE</scope>
    <source>
        <strain evidence="1">CCFEE 5485</strain>
    </source>
</reference>
<gene>
    <name evidence="1" type="ORF">LTR78_010539</name>
</gene>
<evidence type="ECO:0000313" key="1">
    <source>
        <dbReference type="EMBL" id="KAK3669601.1"/>
    </source>
</evidence>
<protein>
    <recommendedName>
        <fullName evidence="3">Secreted protein</fullName>
    </recommendedName>
</protein>
<accession>A0AAE0TRZ1</accession>
<dbReference type="Pfam" id="PF17132">
    <property type="entry name" value="Glyco_hydro_106"/>
    <property type="match status" value="1"/>
</dbReference>